<keyword evidence="6" id="KW-0998">Cell outer membrane</keyword>
<dbReference type="InterPro" id="IPR039426">
    <property type="entry name" value="TonB-dep_rcpt-like"/>
</dbReference>
<reference evidence="9" key="1">
    <citation type="journal article" date="2012" name="PLoS ONE">
        <title>Gene sets for utilization of primary and secondary nutrition supplies in the distal gut of endangered iberian lynx.</title>
        <authorList>
            <person name="Alcaide M."/>
            <person name="Messina E."/>
            <person name="Richter M."/>
            <person name="Bargiela R."/>
            <person name="Peplies J."/>
            <person name="Huws S.A."/>
            <person name="Newbold C.J."/>
            <person name="Golyshin P.N."/>
            <person name="Simon M.A."/>
            <person name="Lopez G."/>
            <person name="Yakimov M.M."/>
            <person name="Ferrer M."/>
        </authorList>
    </citation>
    <scope>NUCLEOTIDE SEQUENCE</scope>
</reference>
<evidence type="ECO:0000256" key="3">
    <source>
        <dbReference type="ARBA" id="ARBA00022692"/>
    </source>
</evidence>
<gene>
    <name evidence="9" type="ORF">EVA_00389</name>
</gene>
<dbReference type="GO" id="GO:0009279">
    <property type="term" value="C:cell outer membrane"/>
    <property type="evidence" value="ECO:0007669"/>
    <property type="project" value="UniProtKB-SubCell"/>
</dbReference>
<protein>
    <submittedName>
        <fullName evidence="9">Secreted protein containing TonB-dependent receptor, beta-barrel</fullName>
    </submittedName>
</protein>
<dbReference type="Gene3D" id="2.60.40.1120">
    <property type="entry name" value="Carboxypeptidase-like, regulatory domain"/>
    <property type="match status" value="1"/>
</dbReference>
<dbReference type="AlphaFoldDB" id="J9GSD4"/>
<dbReference type="InterPro" id="IPR012910">
    <property type="entry name" value="Plug_dom"/>
</dbReference>
<dbReference type="EMBL" id="AMCI01000010">
    <property type="protein sequence ID" value="EJX10884.1"/>
    <property type="molecule type" value="Genomic_DNA"/>
</dbReference>
<dbReference type="PROSITE" id="PS52016">
    <property type="entry name" value="TONB_DEPENDENT_REC_3"/>
    <property type="match status" value="1"/>
</dbReference>
<feature type="domain" description="TonB-dependent receptor plug" evidence="8">
    <location>
        <begin position="134"/>
        <end position="238"/>
    </location>
</feature>
<organism evidence="9">
    <name type="scientific">gut metagenome</name>
    <dbReference type="NCBI Taxonomy" id="749906"/>
    <lineage>
        <taxon>unclassified sequences</taxon>
        <taxon>metagenomes</taxon>
        <taxon>organismal metagenomes</taxon>
    </lineage>
</organism>
<dbReference type="InterPro" id="IPR023996">
    <property type="entry name" value="TonB-dep_OMP_SusC/RagA"/>
</dbReference>
<name>J9GSD4_9ZZZZ</name>
<proteinExistence type="predicted"/>
<evidence type="ECO:0000256" key="6">
    <source>
        <dbReference type="ARBA" id="ARBA00023237"/>
    </source>
</evidence>
<sequence length="1121" mass="124707">MNKKVKSVSMLLFMGSLSVGVAYAEQPKDKSEFDIVQQIATCQGIVKDATGETVIGASVIVQGTTNGTITDMDGNFSLPNVKKGDLIEISFVGYITQTIQWDGKPINVILKEDTQTLEEVVVTGYGGSQKRAALTTAISKMDDKVLKNAAMSNAGQALQGSVTGLRVVNTSGQPGAEPDITLRGGATITGQNSRALIVVDGIIRDSMSDINPSDIESIQVLKDAASTAIYGARANGGVILVETKSGKQGKASVNYKFKLGMNISRKGYDFCNAHDYLYYNRLGYKRYTNNVPGAGAVDGQTGYGTQNELIDVKYLTDETAHLKNEGWLVMDDPYYEGKQLLYKDYSGRLDDAAFDNTTLTHDHYLNVTGGNDKGTYNASLGYYNENGMVKGTGYKRFTGSVNGSYRVFPFLNMKAGATYTWSQQPSLWIGTYEFFYRTRSQRPTWNPYNEDGTPASGWGSGDGNPEYYRQKLTNENGTRKSTYNFGFDLDILPKKLVLSANTSLYHYDYQTESFEKSYQFQHQNKPNNARKASLRMNRFTQIQVNGTLNYKDTFAEKHNLDVMLGGEYFGYNSFSLEAKTENSPTDDIPTLNAGAVRSKTSSFKTGYRIASAFGRVNYNYQMKYLVSFVARYDGISRLKDNRWGFFPGVSVGWNVTEEDFWKESKVADVISNIKPRLSYGVNGNVNGIGNFDIYGVYQQINAGNYNGQTAYYNSTLVNTGLRWEQSRSFEAGLDLGFFNNRLNFIFDYYNRTTDDLLTDVNLPSYTGFYSMKTNLGKLRNSGFEMEVRANILSNPKGLNWEVSANLTSVSNKVLKLPTSDKPFNQIDGYEVAAGLYDAETGKTPTRWVGGYREGGKLGDLVGYVQNHIFRDWNDVKAHADKVIDEVASLYGPGMADQINPNTGKTYAKSDGWKPIEPGDVCWEDINKDNKINSLDRDVVGNIFPKVTGGFSTTLSYKDLSLYARFDYALGHTIYNDLKARSLGQYQGQFNIIDKVHDTWSETNPNADLPVFTYADQLNKKNITRANNGMTAVDNNSSRFYEKGDYLSLREITLSYSLPKKWIVKAGMQDASVYVTGQNLFYITGYDGASPEPAVDSYYGRGIDNGRYPTPRTVLFGLSVTF</sequence>
<evidence type="ECO:0000313" key="9">
    <source>
        <dbReference type="EMBL" id="EJX10884.1"/>
    </source>
</evidence>
<dbReference type="NCBIfam" id="TIGR04056">
    <property type="entry name" value="OMP_RagA_SusC"/>
    <property type="match status" value="1"/>
</dbReference>
<comment type="caution">
    <text evidence="9">The sequence shown here is derived from an EMBL/GenBank/DDBJ whole genome shotgun (WGS) entry which is preliminary data.</text>
</comment>
<dbReference type="SUPFAM" id="SSF56935">
    <property type="entry name" value="Porins"/>
    <property type="match status" value="1"/>
</dbReference>
<evidence type="ECO:0000256" key="4">
    <source>
        <dbReference type="ARBA" id="ARBA00023077"/>
    </source>
</evidence>
<evidence type="ECO:0000256" key="2">
    <source>
        <dbReference type="ARBA" id="ARBA00022448"/>
    </source>
</evidence>
<dbReference type="SUPFAM" id="SSF49464">
    <property type="entry name" value="Carboxypeptidase regulatory domain-like"/>
    <property type="match status" value="1"/>
</dbReference>
<dbReference type="InterPro" id="IPR000531">
    <property type="entry name" value="Beta-barrel_TonB"/>
</dbReference>
<dbReference type="NCBIfam" id="TIGR04057">
    <property type="entry name" value="SusC_RagA_signa"/>
    <property type="match status" value="1"/>
</dbReference>
<dbReference type="InterPro" id="IPR036942">
    <property type="entry name" value="Beta-barrel_TonB_sf"/>
</dbReference>
<keyword evidence="9" id="KW-0675">Receptor</keyword>
<dbReference type="Pfam" id="PF07715">
    <property type="entry name" value="Plug"/>
    <property type="match status" value="1"/>
</dbReference>
<dbReference type="InterPro" id="IPR037066">
    <property type="entry name" value="Plug_dom_sf"/>
</dbReference>
<keyword evidence="3" id="KW-0812">Transmembrane</keyword>
<accession>J9GSD4</accession>
<dbReference type="InterPro" id="IPR008969">
    <property type="entry name" value="CarboxyPept-like_regulatory"/>
</dbReference>
<dbReference type="InterPro" id="IPR023997">
    <property type="entry name" value="TonB-dep_OMP_SusC/RagA_CS"/>
</dbReference>
<dbReference type="Gene3D" id="2.40.170.20">
    <property type="entry name" value="TonB-dependent receptor, beta-barrel domain"/>
    <property type="match status" value="1"/>
</dbReference>
<evidence type="ECO:0000259" key="8">
    <source>
        <dbReference type="Pfam" id="PF07715"/>
    </source>
</evidence>
<evidence type="ECO:0000259" key="7">
    <source>
        <dbReference type="Pfam" id="PF00593"/>
    </source>
</evidence>
<evidence type="ECO:0000256" key="1">
    <source>
        <dbReference type="ARBA" id="ARBA00004571"/>
    </source>
</evidence>
<keyword evidence="5" id="KW-0472">Membrane</keyword>
<comment type="subcellular location">
    <subcellularLocation>
        <location evidence="1">Cell outer membrane</location>
        <topology evidence="1">Multi-pass membrane protein</topology>
    </subcellularLocation>
</comment>
<dbReference type="Pfam" id="PF13715">
    <property type="entry name" value="CarbopepD_reg_2"/>
    <property type="match status" value="1"/>
</dbReference>
<keyword evidence="4" id="KW-0798">TonB box</keyword>
<dbReference type="Gene3D" id="2.170.130.10">
    <property type="entry name" value="TonB-dependent receptor, plug domain"/>
    <property type="match status" value="1"/>
</dbReference>
<feature type="domain" description="TonB-dependent receptor-like beta-barrel" evidence="7">
    <location>
        <begin position="436"/>
        <end position="827"/>
    </location>
</feature>
<keyword evidence="2" id="KW-0813">Transport</keyword>
<dbReference type="Pfam" id="PF00593">
    <property type="entry name" value="TonB_dep_Rec_b-barrel"/>
    <property type="match status" value="1"/>
</dbReference>
<evidence type="ECO:0000256" key="5">
    <source>
        <dbReference type="ARBA" id="ARBA00023136"/>
    </source>
</evidence>